<evidence type="ECO:0000256" key="9">
    <source>
        <dbReference type="ARBA" id="ARBA00022759"/>
    </source>
</evidence>
<dbReference type="InterPro" id="IPR011320">
    <property type="entry name" value="RNase_H1_N"/>
</dbReference>
<keyword evidence="10" id="KW-0378">Hydrolase</keyword>
<evidence type="ECO:0000313" key="15">
    <source>
        <dbReference type="Proteomes" id="UP001328107"/>
    </source>
</evidence>
<reference evidence="15" key="1">
    <citation type="submission" date="2022-10" db="EMBL/GenBank/DDBJ databases">
        <title>Genome assembly of Pristionchus species.</title>
        <authorList>
            <person name="Yoshida K."/>
            <person name="Sommer R.J."/>
        </authorList>
    </citation>
    <scope>NUCLEOTIDE SEQUENCE [LARGE SCALE GENOMIC DNA]</scope>
    <source>
        <strain evidence="15">RS5460</strain>
    </source>
</reference>
<keyword evidence="7" id="KW-0540">Nuclease</keyword>
<organism evidence="14 15">
    <name type="scientific">Pristionchus mayeri</name>
    <dbReference type="NCBI Taxonomy" id="1317129"/>
    <lineage>
        <taxon>Eukaryota</taxon>
        <taxon>Metazoa</taxon>
        <taxon>Ecdysozoa</taxon>
        <taxon>Nematoda</taxon>
        <taxon>Chromadorea</taxon>
        <taxon>Rhabditida</taxon>
        <taxon>Rhabditina</taxon>
        <taxon>Diplogasteromorpha</taxon>
        <taxon>Diplogasteroidea</taxon>
        <taxon>Neodiplogasteridae</taxon>
        <taxon>Pristionchus</taxon>
    </lineage>
</organism>
<dbReference type="PANTHER" id="PTHR10642">
    <property type="entry name" value="RIBONUCLEASE H1"/>
    <property type="match status" value="1"/>
</dbReference>
<evidence type="ECO:0000313" key="14">
    <source>
        <dbReference type="EMBL" id="GMR35811.1"/>
    </source>
</evidence>
<dbReference type="InterPro" id="IPR050092">
    <property type="entry name" value="RNase_H"/>
</dbReference>
<feature type="region of interest" description="Disordered" evidence="12">
    <location>
        <begin position="139"/>
        <end position="164"/>
    </location>
</feature>
<dbReference type="Pfam" id="PF00075">
    <property type="entry name" value="RNase_H"/>
    <property type="match status" value="1"/>
</dbReference>
<evidence type="ECO:0000256" key="5">
    <source>
        <dbReference type="ARBA" id="ARBA00012180"/>
    </source>
</evidence>
<keyword evidence="8" id="KW-0479">Metal-binding</keyword>
<dbReference type="Pfam" id="PF01693">
    <property type="entry name" value="Cauli_VI"/>
    <property type="match status" value="1"/>
</dbReference>
<proteinExistence type="inferred from homology"/>
<comment type="similarity">
    <text evidence="4">Belongs to the RNase H family.</text>
</comment>
<keyword evidence="15" id="KW-1185">Reference proteome</keyword>
<feature type="domain" description="RNase H type-1" evidence="13">
    <location>
        <begin position="181"/>
        <end position="327"/>
    </location>
</feature>
<dbReference type="InterPro" id="IPR037056">
    <property type="entry name" value="RNase_H1_N_sf"/>
</dbReference>
<evidence type="ECO:0000256" key="11">
    <source>
        <dbReference type="ARBA" id="ARBA00022842"/>
    </source>
</evidence>
<comment type="catalytic activity">
    <reaction evidence="1">
        <text>Endonucleolytic cleavage to 5'-phosphomonoester.</text>
        <dbReference type="EC" id="3.1.26.4"/>
    </reaction>
</comment>
<comment type="caution">
    <text evidence="14">The sequence shown here is derived from an EMBL/GenBank/DDBJ whole genome shotgun (WGS) entry which is preliminary data.</text>
</comment>
<protein>
    <recommendedName>
        <fullName evidence="6">Ribonuclease H</fullName>
        <ecNumber evidence="5">3.1.26.4</ecNumber>
    </recommendedName>
</protein>
<dbReference type="PIRSF" id="PIRSF036852">
    <property type="entry name" value="Ribonuclease_H1_euk"/>
    <property type="match status" value="1"/>
</dbReference>
<dbReference type="PANTHER" id="PTHR10642:SF26">
    <property type="entry name" value="RIBONUCLEASE H1"/>
    <property type="match status" value="1"/>
</dbReference>
<evidence type="ECO:0000259" key="13">
    <source>
        <dbReference type="PROSITE" id="PS50879"/>
    </source>
</evidence>
<dbReference type="EMBL" id="BTRK01000002">
    <property type="protein sequence ID" value="GMR35811.1"/>
    <property type="molecule type" value="Genomic_DNA"/>
</dbReference>
<feature type="non-terminal residue" evidence="14">
    <location>
        <position position="1"/>
    </location>
</feature>
<dbReference type="Proteomes" id="UP001328107">
    <property type="component" value="Unassembled WGS sequence"/>
</dbReference>
<evidence type="ECO:0000256" key="8">
    <source>
        <dbReference type="ARBA" id="ARBA00022723"/>
    </source>
</evidence>
<keyword evidence="11" id="KW-0460">Magnesium</keyword>
<dbReference type="InterPro" id="IPR017067">
    <property type="entry name" value="RNase_H1_euk"/>
</dbReference>
<dbReference type="EC" id="3.1.26.4" evidence="5"/>
<sequence>HRLMVRLKGAGYYAVARGKHVGIYHSWPDCEKQVRGFPNAKFKKFPTEHEANAYIETHRVRDGGYAYSMNPSSSSSIAASLPSPYSRLQQNPAQDPPGIDNIAATALMSLFARPSTSSSSSPLYAAPFVSAQQQQRSLSTGPVAANGGVAVSNPRKRRAEKMSGEEFNAGKRARLWSSISFADAKVCYTDGACSKNGRANAKAGWGVWWGDGHENNDCGAVDGEQTNNRAELMAVIKAISRARNRGLPKLIIRTDSQLLINSMDKWIVKWRNNGWKTADGKDVKNQDLLQLLDQQLEVYPVHFEHVPGHAGVHGNEMADQLARHAAAEVAAGRMFPQLLLP</sequence>
<dbReference type="AlphaFoldDB" id="A0AAN5CC24"/>
<dbReference type="GO" id="GO:0000287">
    <property type="term" value="F:magnesium ion binding"/>
    <property type="evidence" value="ECO:0007669"/>
    <property type="project" value="InterPro"/>
</dbReference>
<name>A0AAN5CC24_9BILA</name>
<dbReference type="InterPro" id="IPR009027">
    <property type="entry name" value="Ribosomal_bL9/RNase_H1_N"/>
</dbReference>
<dbReference type="CDD" id="cd09280">
    <property type="entry name" value="RNase_HI_eukaryote_like"/>
    <property type="match status" value="1"/>
</dbReference>
<evidence type="ECO:0000256" key="4">
    <source>
        <dbReference type="ARBA" id="ARBA00005300"/>
    </source>
</evidence>
<gene>
    <name evidence="14" type="ORF">PMAYCL1PPCAC_06006</name>
</gene>
<comment type="function">
    <text evidence="3">Endonuclease that specifically degrades the RNA of RNA-DNA hybrids.</text>
</comment>
<evidence type="ECO:0000256" key="12">
    <source>
        <dbReference type="SAM" id="MobiDB-lite"/>
    </source>
</evidence>
<evidence type="ECO:0000256" key="3">
    <source>
        <dbReference type="ARBA" id="ARBA00004065"/>
    </source>
</evidence>
<evidence type="ECO:0000256" key="6">
    <source>
        <dbReference type="ARBA" id="ARBA00017721"/>
    </source>
</evidence>
<dbReference type="InterPro" id="IPR002156">
    <property type="entry name" value="RNaseH_domain"/>
</dbReference>
<dbReference type="Gene3D" id="3.30.420.10">
    <property type="entry name" value="Ribonuclease H-like superfamily/Ribonuclease H"/>
    <property type="match status" value="1"/>
</dbReference>
<evidence type="ECO:0000256" key="1">
    <source>
        <dbReference type="ARBA" id="ARBA00000077"/>
    </source>
</evidence>
<dbReference type="SUPFAM" id="SSF53098">
    <property type="entry name" value="Ribonuclease H-like"/>
    <property type="match status" value="1"/>
</dbReference>
<dbReference type="FunFam" id="3.40.970.10:FF:000002">
    <property type="entry name" value="Ribonuclease H"/>
    <property type="match status" value="1"/>
</dbReference>
<dbReference type="InterPro" id="IPR036397">
    <property type="entry name" value="RNaseH_sf"/>
</dbReference>
<dbReference type="InterPro" id="IPR012337">
    <property type="entry name" value="RNaseH-like_sf"/>
</dbReference>
<evidence type="ECO:0000256" key="2">
    <source>
        <dbReference type="ARBA" id="ARBA00001946"/>
    </source>
</evidence>
<accession>A0AAN5CC24</accession>
<dbReference type="GO" id="GO:0004523">
    <property type="term" value="F:RNA-DNA hybrid ribonuclease activity"/>
    <property type="evidence" value="ECO:0007669"/>
    <property type="project" value="UniProtKB-EC"/>
</dbReference>
<comment type="cofactor">
    <cofactor evidence="2">
        <name>Mg(2+)</name>
        <dbReference type="ChEBI" id="CHEBI:18420"/>
    </cofactor>
</comment>
<dbReference type="SUPFAM" id="SSF55658">
    <property type="entry name" value="L9 N-domain-like"/>
    <property type="match status" value="1"/>
</dbReference>
<dbReference type="Gene3D" id="3.40.970.10">
    <property type="entry name" value="Ribonuclease H1, N-terminal domain"/>
    <property type="match status" value="1"/>
</dbReference>
<keyword evidence="9" id="KW-0255">Endonuclease</keyword>
<evidence type="ECO:0000256" key="10">
    <source>
        <dbReference type="ARBA" id="ARBA00022801"/>
    </source>
</evidence>
<dbReference type="GO" id="GO:0043137">
    <property type="term" value="P:DNA replication, removal of RNA primer"/>
    <property type="evidence" value="ECO:0007669"/>
    <property type="project" value="TreeGrafter"/>
</dbReference>
<dbReference type="GO" id="GO:0003676">
    <property type="term" value="F:nucleic acid binding"/>
    <property type="evidence" value="ECO:0007669"/>
    <property type="project" value="InterPro"/>
</dbReference>
<evidence type="ECO:0000256" key="7">
    <source>
        <dbReference type="ARBA" id="ARBA00022722"/>
    </source>
</evidence>
<dbReference type="PROSITE" id="PS50879">
    <property type="entry name" value="RNASE_H_1"/>
    <property type="match status" value="1"/>
</dbReference>